<keyword evidence="10" id="KW-1185">Reference proteome</keyword>
<dbReference type="HAMAP" id="MF_02070">
    <property type="entry name" value="TagA_TarA"/>
    <property type="match status" value="1"/>
</dbReference>
<keyword evidence="5 6" id="KW-0961">Cell wall biogenesis/degradation</keyword>
<sequence length="262" mass="29820">MNMSTPSTKQPTSTYQPYKPGAQVNILGVPFDPVTMSDMKQVILTYSRTRTTHNLFIVTANPEIVHYAAETPSYNSLICNADYIIPDGTGVVKAAKLLGTPLPERVPGIEVMERCLEIAQQEGLRVFLLGATDEVVKRAVQNIQNKYPKSEVKGHHGFASLDDTAVVDEIRAFQPDFIFVGMGYPKQEQWIQQHRNHFEHTLMMGVGGSIDVFSGTVKRAPRIWRKLNLEWLYRILKDVKRIKRSHRIPKFVWAVLKQKMKK</sequence>
<dbReference type="InterPro" id="IPR053391">
    <property type="entry name" value="TAB_Glycosyltransferase"/>
</dbReference>
<gene>
    <name evidence="8" type="primary">tagA</name>
    <name evidence="7" type="ORF">GCM10007183_06550</name>
    <name evidence="8" type="ORF">SAMEA4412661_00299</name>
</gene>
<dbReference type="AlphaFoldDB" id="A0A240BXF5"/>
<keyword evidence="4 6" id="KW-0777">Teichoic acid biosynthesis</keyword>
<dbReference type="InterPro" id="IPR004629">
    <property type="entry name" value="WecG_TagA_CpsF"/>
</dbReference>
<evidence type="ECO:0000256" key="3">
    <source>
        <dbReference type="ARBA" id="ARBA00022679"/>
    </source>
</evidence>
<dbReference type="GO" id="GO:0019350">
    <property type="term" value="P:teichoic acid biosynthetic process"/>
    <property type="evidence" value="ECO:0007669"/>
    <property type="project" value="UniProtKB-UniRule"/>
</dbReference>
<evidence type="ECO:0000256" key="1">
    <source>
        <dbReference type="ARBA" id="ARBA00004837"/>
    </source>
</evidence>
<comment type="catalytic activity">
    <reaction evidence="6">
        <text>UDP-N-acetyl-alpha-D-mannosamine + N-acetyl-alpha-D-glucosaminyl-di-trans,octa-cis-undecaprenyl diphosphate = N-acetyl-beta-D-mannosaminyl-(1-&gt;4)-N-acetyl-alpha-D-glucosaminyl di-trans,octa-cis-undecaprenyl diphosphate + UDP + H(+)</text>
        <dbReference type="Rhea" id="RHEA:16053"/>
        <dbReference type="ChEBI" id="CHEBI:15378"/>
        <dbReference type="ChEBI" id="CHEBI:58223"/>
        <dbReference type="ChEBI" id="CHEBI:62959"/>
        <dbReference type="ChEBI" id="CHEBI:68623"/>
        <dbReference type="ChEBI" id="CHEBI:132210"/>
        <dbReference type="EC" id="2.4.1.187"/>
    </reaction>
</comment>
<evidence type="ECO:0000313" key="8">
    <source>
        <dbReference type="EMBL" id="SNV99558.1"/>
    </source>
</evidence>
<evidence type="ECO:0000256" key="4">
    <source>
        <dbReference type="ARBA" id="ARBA00022944"/>
    </source>
</evidence>
<comment type="pathway">
    <text evidence="6">Cell wall biogenesis; teichoic acid biosynthesis.</text>
</comment>
<evidence type="ECO:0000313" key="10">
    <source>
        <dbReference type="Proteomes" id="UP000652995"/>
    </source>
</evidence>
<accession>A0A240BXF5</accession>
<dbReference type="UniPathway" id="UPA00790"/>
<comment type="similarity">
    <text evidence="6">Belongs to the glycosyltransferase 26 family. TagA/TarA subfamily.</text>
</comment>
<evidence type="ECO:0000256" key="2">
    <source>
        <dbReference type="ARBA" id="ARBA00022676"/>
    </source>
</evidence>
<dbReference type="EMBL" id="BMCB01000003">
    <property type="protein sequence ID" value="GGA85048.1"/>
    <property type="molecule type" value="Genomic_DNA"/>
</dbReference>
<reference evidence="7" key="1">
    <citation type="journal article" date="2014" name="Int. J. Syst. Evol. Microbiol.">
        <title>Complete genome of a new Firmicutes species belonging to the dominant human colonic microbiota ('Ruminococcus bicirculans') reveals two chromosomes and a selective capacity to utilize plant glucans.</title>
        <authorList>
            <consortium name="NISC Comparative Sequencing Program"/>
            <person name="Wegmann U."/>
            <person name="Louis P."/>
            <person name="Goesmann A."/>
            <person name="Henrissat B."/>
            <person name="Duncan S.H."/>
            <person name="Flint H.J."/>
        </authorList>
    </citation>
    <scope>NUCLEOTIDE SEQUENCE</scope>
    <source>
        <strain evidence="7">CCM 4175</strain>
    </source>
</reference>
<dbReference type="Proteomes" id="UP000652995">
    <property type="component" value="Unassembled WGS sequence"/>
</dbReference>
<dbReference type="PANTHER" id="PTHR34136:SF1">
    <property type="entry name" value="UDP-N-ACETYL-D-MANNOSAMINURONIC ACID TRANSFERASE"/>
    <property type="match status" value="1"/>
</dbReference>
<dbReference type="EMBL" id="LT906464">
    <property type="protein sequence ID" value="SNV99558.1"/>
    <property type="molecule type" value="Genomic_DNA"/>
</dbReference>
<dbReference type="CDD" id="cd06533">
    <property type="entry name" value="Glyco_transf_WecG_TagA"/>
    <property type="match status" value="1"/>
</dbReference>
<evidence type="ECO:0000313" key="7">
    <source>
        <dbReference type="EMBL" id="GGA85048.1"/>
    </source>
</evidence>
<dbReference type="NCBIfam" id="NF041710">
    <property type="entry name" value="UDPacetylman_taseTarA"/>
    <property type="match status" value="1"/>
</dbReference>
<dbReference type="InterPro" id="IPR034714">
    <property type="entry name" value="TagA_TarA"/>
</dbReference>
<reference evidence="8 9" key="2">
    <citation type="submission" date="2017-06" db="EMBL/GenBank/DDBJ databases">
        <authorList>
            <consortium name="Pathogen Informatics"/>
        </authorList>
    </citation>
    <scope>NUCLEOTIDE SEQUENCE [LARGE SCALE GENOMIC DNA]</scope>
    <source>
        <strain evidence="8 9">NCTC13833</strain>
    </source>
</reference>
<protein>
    <recommendedName>
        <fullName evidence="6">N-acetylglucosaminyldiphosphoundecaprenol N-acetyl-beta-D-mannosaminyltransferase</fullName>
        <ecNumber evidence="6">2.4.1.187</ecNumber>
    </recommendedName>
    <alternativeName>
        <fullName evidence="6">N-acetylmannosaminyltransferase</fullName>
    </alternativeName>
    <alternativeName>
        <fullName evidence="6">UDP-N-acetylmannosamine transferase</fullName>
    </alternativeName>
    <alternativeName>
        <fullName evidence="6">UDP-N-acetylmannosamine:N-acetylglucosaminyl pyrophosphorylundecaprenol N-acetylmannosaminyltransferase</fullName>
    </alternativeName>
</protein>
<dbReference type="GO" id="GO:0047244">
    <property type="term" value="F:N-acetylglucosaminyldiphosphoundecaprenol N-acetyl-beta-D-mannosaminyltransferase activity"/>
    <property type="evidence" value="ECO:0007669"/>
    <property type="project" value="UniProtKB-UniRule"/>
</dbReference>
<evidence type="ECO:0000256" key="6">
    <source>
        <dbReference type="HAMAP-Rule" id="MF_02070"/>
    </source>
</evidence>
<dbReference type="UniPathway" id="UPA00632"/>
<name>A0A240BXF5_9STAP</name>
<reference evidence="7" key="4">
    <citation type="submission" date="2024-05" db="EMBL/GenBank/DDBJ databases">
        <authorList>
            <person name="Sun Q."/>
            <person name="Sedlacek I."/>
        </authorList>
    </citation>
    <scope>NUCLEOTIDE SEQUENCE</scope>
    <source>
        <strain evidence="7">CCM 4175</strain>
    </source>
</reference>
<dbReference type="NCBIfam" id="TIGR00696">
    <property type="entry name" value="wecG_tagA_cpsF"/>
    <property type="match status" value="1"/>
</dbReference>
<proteinExistence type="inferred from homology"/>
<dbReference type="Pfam" id="PF03808">
    <property type="entry name" value="Glyco_tran_WecG"/>
    <property type="match status" value="1"/>
</dbReference>
<dbReference type="EC" id="2.4.1.187" evidence="6"/>
<evidence type="ECO:0000313" key="9">
    <source>
        <dbReference type="Proteomes" id="UP000243706"/>
    </source>
</evidence>
<organism evidence="8 9">
    <name type="scientific">Staphylococcus muscae</name>
    <dbReference type="NCBI Taxonomy" id="1294"/>
    <lineage>
        <taxon>Bacteria</taxon>
        <taxon>Bacillati</taxon>
        <taxon>Bacillota</taxon>
        <taxon>Bacilli</taxon>
        <taxon>Bacillales</taxon>
        <taxon>Staphylococcaceae</taxon>
        <taxon>Staphylococcus</taxon>
    </lineage>
</organism>
<evidence type="ECO:0000256" key="5">
    <source>
        <dbReference type="ARBA" id="ARBA00023316"/>
    </source>
</evidence>
<dbReference type="PANTHER" id="PTHR34136">
    <property type="match status" value="1"/>
</dbReference>
<keyword evidence="3 6" id="KW-0808">Transferase</keyword>
<keyword evidence="2 6" id="KW-0328">Glycosyltransferase</keyword>
<comment type="function">
    <text evidence="6">Catalyzes the conversion of GlcNAc-PP-undecaprenol into ManNAc-GlcNAc-PP-undecaprenol, the first committed lipid intermediate in the de novo synthesis of teichoic acid.</text>
</comment>
<dbReference type="GO" id="GO:0071555">
    <property type="term" value="P:cell wall organization"/>
    <property type="evidence" value="ECO:0007669"/>
    <property type="project" value="UniProtKB-KW"/>
</dbReference>
<reference evidence="10" key="3">
    <citation type="journal article" date="2019" name="Int. J. Syst. Evol. Microbiol.">
        <title>The Global Catalogue of Microorganisms (GCM) 10K type strain sequencing project: providing services to taxonomists for standard genome sequencing and annotation.</title>
        <authorList>
            <consortium name="The Broad Institute Genomics Platform"/>
            <consortium name="The Broad Institute Genome Sequencing Center for Infectious Disease"/>
            <person name="Wu L."/>
            <person name="Ma J."/>
        </authorList>
    </citation>
    <scope>NUCLEOTIDE SEQUENCE [LARGE SCALE GENOMIC DNA]</scope>
    <source>
        <strain evidence="10">CCM 4175</strain>
    </source>
</reference>
<dbReference type="Proteomes" id="UP000243706">
    <property type="component" value="Chromosome 1"/>
</dbReference>
<comment type="pathway">
    <text evidence="1">Cell wall biogenesis; poly(ribitol phosphate) teichoic acid biosynthesis.</text>
</comment>